<keyword evidence="2" id="KW-0328">Glycosyltransferase</keyword>
<dbReference type="SUPFAM" id="SSF53756">
    <property type="entry name" value="UDP-Glycosyltransferase/glycogen phosphorylase"/>
    <property type="match status" value="1"/>
</dbReference>
<accession>A0ABP6Q8H4</accession>
<dbReference type="PROSITE" id="PS00375">
    <property type="entry name" value="UDPGT"/>
    <property type="match status" value="1"/>
</dbReference>
<organism evidence="3 4">
    <name type="scientific">Actinocorallia longicatena</name>
    <dbReference type="NCBI Taxonomy" id="111803"/>
    <lineage>
        <taxon>Bacteria</taxon>
        <taxon>Bacillati</taxon>
        <taxon>Actinomycetota</taxon>
        <taxon>Actinomycetes</taxon>
        <taxon>Streptosporangiales</taxon>
        <taxon>Thermomonosporaceae</taxon>
        <taxon>Actinocorallia</taxon>
    </lineage>
</organism>
<dbReference type="CDD" id="cd03784">
    <property type="entry name" value="GT1_Gtf-like"/>
    <property type="match status" value="1"/>
</dbReference>
<dbReference type="InterPro" id="IPR035595">
    <property type="entry name" value="UDP_glycos_trans_CS"/>
</dbReference>
<evidence type="ECO:0000256" key="1">
    <source>
        <dbReference type="ARBA" id="ARBA00022679"/>
    </source>
</evidence>
<gene>
    <name evidence="3" type="ORF">GCM10010468_24010</name>
</gene>
<evidence type="ECO:0000256" key="2">
    <source>
        <dbReference type="RuleBase" id="RU003718"/>
    </source>
</evidence>
<keyword evidence="4" id="KW-1185">Reference proteome</keyword>
<name>A0ABP6Q8H4_9ACTN</name>
<comment type="caution">
    <text evidence="3">The sequence shown here is derived from an EMBL/GenBank/DDBJ whole genome shotgun (WGS) entry which is preliminary data.</text>
</comment>
<reference evidence="4" key="1">
    <citation type="journal article" date="2019" name="Int. J. Syst. Evol. Microbiol.">
        <title>The Global Catalogue of Microorganisms (GCM) 10K type strain sequencing project: providing services to taxonomists for standard genome sequencing and annotation.</title>
        <authorList>
            <consortium name="The Broad Institute Genomics Platform"/>
            <consortium name="The Broad Institute Genome Sequencing Center for Infectious Disease"/>
            <person name="Wu L."/>
            <person name="Ma J."/>
        </authorList>
    </citation>
    <scope>NUCLEOTIDE SEQUENCE [LARGE SCALE GENOMIC DNA]</scope>
    <source>
        <strain evidence="4">JCM 9377</strain>
    </source>
</reference>
<keyword evidence="1 2" id="KW-0808">Transferase</keyword>
<dbReference type="PANTHER" id="PTHR48050:SF13">
    <property type="entry name" value="STEROL 3-BETA-GLUCOSYLTRANSFERASE UGT80A2"/>
    <property type="match status" value="1"/>
</dbReference>
<dbReference type="Proteomes" id="UP001501237">
    <property type="component" value="Unassembled WGS sequence"/>
</dbReference>
<comment type="similarity">
    <text evidence="2">Belongs to the UDP-glycosyltransferase family.</text>
</comment>
<dbReference type="InterPro" id="IPR050426">
    <property type="entry name" value="Glycosyltransferase_28"/>
</dbReference>
<dbReference type="EMBL" id="BAAAUV010000005">
    <property type="protein sequence ID" value="GAA3207604.1"/>
    <property type="molecule type" value="Genomic_DNA"/>
</dbReference>
<dbReference type="RefSeq" id="WP_344826269.1">
    <property type="nucleotide sequence ID" value="NZ_BAAAUV010000005.1"/>
</dbReference>
<sequence length="428" mass="47430">MAEPKQLTVLFMPESAYGPTNNCVGIGHVLRGRGHRVVFAAEASWKGKLAPLGFEEDLVDLAPPTEEEQDAGQFWKDFIRDTAPEFRKPTLEQLDTWIKPVWEELITGARYCEPRLKEIIERVRPDVIVEDNVLTFPALLTAGVPFVRIVSCNPLEVKGGDLPPAFSGYPIDDRSGWDGFTAEYDRTHRELWAGFNAWVIEQGARPLPDLEFIHEGDLNLYVYPEIADYTAERPLGPSWHRLDSSVRATDEAFTVPAEIASGEGSLIYFSLGSLGSADVELMRRVIDVLGRTPHRYIVSKGPLHAEIELAPNMWGAEFVPQTQVIPQVDLVITHGGNNTTTEALHFGKPMVLLPLFWDQYDNAQRIHELGLGVRLDTYRFTDGDLAGALDRLLGDTALRARLEAAGAAIRAADGVTRAADLIEGVARP</sequence>
<evidence type="ECO:0000313" key="4">
    <source>
        <dbReference type="Proteomes" id="UP001501237"/>
    </source>
</evidence>
<evidence type="ECO:0000313" key="3">
    <source>
        <dbReference type="EMBL" id="GAA3207604.1"/>
    </source>
</evidence>
<protein>
    <submittedName>
        <fullName evidence="3">Glycosyltransferase</fullName>
    </submittedName>
</protein>
<dbReference type="InterPro" id="IPR002213">
    <property type="entry name" value="UDP_glucos_trans"/>
</dbReference>
<proteinExistence type="inferred from homology"/>
<dbReference type="Pfam" id="PF00201">
    <property type="entry name" value="UDPGT"/>
    <property type="match status" value="1"/>
</dbReference>
<dbReference type="Gene3D" id="3.40.50.2000">
    <property type="entry name" value="Glycogen Phosphorylase B"/>
    <property type="match status" value="2"/>
</dbReference>
<dbReference type="PANTHER" id="PTHR48050">
    <property type="entry name" value="STEROL 3-BETA-GLUCOSYLTRANSFERASE"/>
    <property type="match status" value="1"/>
</dbReference>